<proteinExistence type="predicted"/>
<accession>A0A182SM55</accession>
<protein>
    <submittedName>
        <fullName evidence="1">Uncharacterized protein</fullName>
    </submittedName>
</protein>
<dbReference type="EnsemblMetazoa" id="AMAM009517-RA">
    <property type="protein sequence ID" value="AMAM009517-PA"/>
    <property type="gene ID" value="AMAM009517"/>
</dbReference>
<reference evidence="2" key="1">
    <citation type="submission" date="2013-09" db="EMBL/GenBank/DDBJ databases">
        <title>The Genome Sequence of Anopheles maculatus species B.</title>
        <authorList>
            <consortium name="The Broad Institute Genomics Platform"/>
            <person name="Neafsey D.E."/>
            <person name="Besansky N."/>
            <person name="Howell P."/>
            <person name="Walton C."/>
            <person name="Young S.K."/>
            <person name="Zeng Q."/>
            <person name="Gargeya S."/>
            <person name="Fitzgerald M."/>
            <person name="Haas B."/>
            <person name="Abouelleil A."/>
            <person name="Allen A.W."/>
            <person name="Alvarado L."/>
            <person name="Arachchi H.M."/>
            <person name="Berlin A.M."/>
            <person name="Chapman S.B."/>
            <person name="Gainer-Dewar J."/>
            <person name="Goldberg J."/>
            <person name="Griggs A."/>
            <person name="Gujja S."/>
            <person name="Hansen M."/>
            <person name="Howarth C."/>
            <person name="Imamovic A."/>
            <person name="Ireland A."/>
            <person name="Larimer J."/>
            <person name="McCowan C."/>
            <person name="Murphy C."/>
            <person name="Pearson M."/>
            <person name="Poon T.W."/>
            <person name="Priest M."/>
            <person name="Roberts A."/>
            <person name="Saif S."/>
            <person name="Shea T."/>
            <person name="Sisk P."/>
            <person name="Sykes S."/>
            <person name="Wortman J."/>
            <person name="Nusbaum C."/>
            <person name="Birren B."/>
        </authorList>
    </citation>
    <scope>NUCLEOTIDE SEQUENCE [LARGE SCALE GENOMIC DNA]</scope>
    <source>
        <strain evidence="2">maculatus3</strain>
    </source>
</reference>
<keyword evidence="2" id="KW-1185">Reference proteome</keyword>
<evidence type="ECO:0000313" key="1">
    <source>
        <dbReference type="EnsemblMetazoa" id="AMAM009517-PA"/>
    </source>
</evidence>
<reference evidence="1" key="2">
    <citation type="submission" date="2020-05" db="UniProtKB">
        <authorList>
            <consortium name="EnsemblMetazoa"/>
        </authorList>
    </citation>
    <scope>IDENTIFICATION</scope>
    <source>
        <strain evidence="1">maculatus3</strain>
    </source>
</reference>
<evidence type="ECO:0000313" key="2">
    <source>
        <dbReference type="Proteomes" id="UP000075901"/>
    </source>
</evidence>
<dbReference type="Proteomes" id="UP000075901">
    <property type="component" value="Unassembled WGS sequence"/>
</dbReference>
<organism evidence="1 2">
    <name type="scientific">Anopheles maculatus</name>
    <dbReference type="NCBI Taxonomy" id="74869"/>
    <lineage>
        <taxon>Eukaryota</taxon>
        <taxon>Metazoa</taxon>
        <taxon>Ecdysozoa</taxon>
        <taxon>Arthropoda</taxon>
        <taxon>Hexapoda</taxon>
        <taxon>Insecta</taxon>
        <taxon>Pterygota</taxon>
        <taxon>Neoptera</taxon>
        <taxon>Endopterygota</taxon>
        <taxon>Diptera</taxon>
        <taxon>Nematocera</taxon>
        <taxon>Culicoidea</taxon>
        <taxon>Culicidae</taxon>
        <taxon>Anophelinae</taxon>
        <taxon>Anopheles</taxon>
        <taxon>Anopheles maculatus group</taxon>
    </lineage>
</organism>
<dbReference type="AlphaFoldDB" id="A0A182SM55"/>
<sequence length="146" mass="16247">MSFFGRPPAADNFSLTPPACRAVFDEAVVRSPAAPVGRNRDSAISSSLELSSILRMLDFSAEDVIAPAVPTEDGAFRRLRSTTFYRVQHHRIDLGHRRRRRRTAAAAVSLMVRHLTDTTTTAIPERHNNGHLLVKRLLPHAKERAA</sequence>
<name>A0A182SM55_9DIPT</name>
<dbReference type="VEuPathDB" id="VectorBase:AMAM009517"/>